<feature type="compositionally biased region" description="Low complexity" evidence="1">
    <location>
        <begin position="1"/>
        <end position="13"/>
    </location>
</feature>
<keyword evidence="2" id="KW-0472">Membrane</keyword>
<evidence type="ECO:0000313" key="4">
    <source>
        <dbReference type="Proteomes" id="UP001175000"/>
    </source>
</evidence>
<feature type="transmembrane region" description="Helical" evidence="2">
    <location>
        <begin position="113"/>
        <end position="130"/>
    </location>
</feature>
<reference evidence="3" key="1">
    <citation type="submission" date="2023-06" db="EMBL/GenBank/DDBJ databases">
        <title>Genome-scale phylogeny and comparative genomics of the fungal order Sordariales.</title>
        <authorList>
            <consortium name="Lawrence Berkeley National Laboratory"/>
            <person name="Hensen N."/>
            <person name="Bonometti L."/>
            <person name="Westerberg I."/>
            <person name="Brannstrom I.O."/>
            <person name="Guillou S."/>
            <person name="Cros-Aarteil S."/>
            <person name="Calhoun S."/>
            <person name="Haridas S."/>
            <person name="Kuo A."/>
            <person name="Mondo S."/>
            <person name="Pangilinan J."/>
            <person name="Riley R."/>
            <person name="Labutti K."/>
            <person name="Andreopoulos B."/>
            <person name="Lipzen A."/>
            <person name="Chen C."/>
            <person name="Yanf M."/>
            <person name="Daum C."/>
            <person name="Ng V."/>
            <person name="Clum A."/>
            <person name="Steindorff A."/>
            <person name="Ohm R."/>
            <person name="Martin F."/>
            <person name="Silar P."/>
            <person name="Natvig D."/>
            <person name="Lalanne C."/>
            <person name="Gautier V."/>
            <person name="Ament-Velasquez S.L."/>
            <person name="Kruys A."/>
            <person name="Hutchinson M.I."/>
            <person name="Powell A.J."/>
            <person name="Barry K."/>
            <person name="Miller A.N."/>
            <person name="Grigoriev I.V."/>
            <person name="Debuchy R."/>
            <person name="Gladieux P."/>
            <person name="Thoren M.H."/>
            <person name="Johannesson H."/>
        </authorList>
    </citation>
    <scope>NUCLEOTIDE SEQUENCE</scope>
    <source>
        <strain evidence="3">CBS 606.72</strain>
    </source>
</reference>
<feature type="compositionally biased region" description="Polar residues" evidence="1">
    <location>
        <begin position="42"/>
        <end position="56"/>
    </location>
</feature>
<evidence type="ECO:0000256" key="1">
    <source>
        <dbReference type="SAM" id="MobiDB-lite"/>
    </source>
</evidence>
<keyword evidence="2" id="KW-0812">Transmembrane</keyword>
<dbReference type="PANTHER" id="PTHR33927:SF3">
    <property type="entry name" value="INTEGRAL MEMBRANE PROTEIN TMPA"/>
    <property type="match status" value="1"/>
</dbReference>
<feature type="compositionally biased region" description="Low complexity" evidence="1">
    <location>
        <begin position="58"/>
        <end position="72"/>
    </location>
</feature>
<feature type="compositionally biased region" description="Polar residues" evidence="1">
    <location>
        <begin position="73"/>
        <end position="86"/>
    </location>
</feature>
<dbReference type="AlphaFoldDB" id="A0AA39XE75"/>
<dbReference type="EMBL" id="JAULSU010000001">
    <property type="protein sequence ID" value="KAK0631545.1"/>
    <property type="molecule type" value="Genomic_DNA"/>
</dbReference>
<dbReference type="GO" id="GO:0043935">
    <property type="term" value="P:sexual sporulation resulting in formation of a cellular spore"/>
    <property type="evidence" value="ECO:0007669"/>
    <property type="project" value="TreeGrafter"/>
</dbReference>
<dbReference type="Proteomes" id="UP001175000">
    <property type="component" value="Unassembled WGS sequence"/>
</dbReference>
<dbReference type="InterPro" id="IPR052979">
    <property type="entry name" value="Adenylate-forming_domain"/>
</dbReference>
<dbReference type="GO" id="GO:0005886">
    <property type="term" value="C:plasma membrane"/>
    <property type="evidence" value="ECO:0007669"/>
    <property type="project" value="TreeGrafter"/>
</dbReference>
<protein>
    <recommendedName>
        <fullName evidence="5">Integral membrane protein TmpA</fullName>
    </recommendedName>
</protein>
<evidence type="ECO:0000256" key="2">
    <source>
        <dbReference type="SAM" id="Phobius"/>
    </source>
</evidence>
<feature type="transmembrane region" description="Helical" evidence="2">
    <location>
        <begin position="223"/>
        <end position="245"/>
    </location>
</feature>
<feature type="transmembrane region" description="Helical" evidence="2">
    <location>
        <begin position="287"/>
        <end position="307"/>
    </location>
</feature>
<accession>A0AA39XE75</accession>
<gene>
    <name evidence="3" type="ORF">B0T14DRAFT_541222</name>
</gene>
<evidence type="ECO:0000313" key="3">
    <source>
        <dbReference type="EMBL" id="KAK0631545.1"/>
    </source>
</evidence>
<comment type="caution">
    <text evidence="3">The sequence shown here is derived from an EMBL/GenBank/DDBJ whole genome shotgun (WGS) entry which is preliminary data.</text>
</comment>
<name>A0AA39XE75_9PEZI</name>
<keyword evidence="4" id="KW-1185">Reference proteome</keyword>
<feature type="compositionally biased region" description="Pro residues" evidence="1">
    <location>
        <begin position="14"/>
        <end position="24"/>
    </location>
</feature>
<sequence length="517" mass="57083">MRASSSATASRLPPTSPPTAPPSPGSSTTPNPASPRPRPSSKSFGATRTVSTTRTRMASASKPSAAFSPSRSGCSTRTTTETSNDAQEYSIDQLTQKRLGFFRYAILNVYRRLFSIAFVGNAIAFVVLMVKGASPLDLVNAAALNLAICGLCRQPLVINALFLTICAVPRSAPLRLRRLACKLFHIGGVHSGTGVAAGFWYIGFAGLHTYHFVPSPRATAALVLIWAVLAFLLAIIIAAYPAFRFKRHDWFEFTHRFSNWIILVLFWVLVFLLASQEPSMSSFLVNLPAFWILIVLTAATLHPWLLLRRVLVVPEPLSPHAVRLHFNHTNVHFGQGLSIAKHPLRDWHSFASFTDRFDTPETKFSCLVSKAGDWTRDAINNQPTHLWVRGMPVYGFGYVLRMFPKIIIVTTGSGIGPCLSFIDDENRPEMRVVWQTKAPLKTYGARTLDLVRRMDPDPVIMDSSITGRVDMLPIILKLYKDFGAEAVAVISNVKMTKSLVFDLESRGIPALGPIFDS</sequence>
<dbReference type="PANTHER" id="PTHR33927">
    <property type="entry name" value="TRANSMEMBRANE PROTEIN"/>
    <property type="match status" value="1"/>
</dbReference>
<evidence type="ECO:0008006" key="5">
    <source>
        <dbReference type="Google" id="ProtNLM"/>
    </source>
</evidence>
<organism evidence="3 4">
    <name type="scientific">Immersiella caudata</name>
    <dbReference type="NCBI Taxonomy" id="314043"/>
    <lineage>
        <taxon>Eukaryota</taxon>
        <taxon>Fungi</taxon>
        <taxon>Dikarya</taxon>
        <taxon>Ascomycota</taxon>
        <taxon>Pezizomycotina</taxon>
        <taxon>Sordariomycetes</taxon>
        <taxon>Sordariomycetidae</taxon>
        <taxon>Sordariales</taxon>
        <taxon>Lasiosphaeriaceae</taxon>
        <taxon>Immersiella</taxon>
    </lineage>
</organism>
<dbReference type="GO" id="GO:0048315">
    <property type="term" value="P:conidium formation"/>
    <property type="evidence" value="ECO:0007669"/>
    <property type="project" value="TreeGrafter"/>
</dbReference>
<feature type="region of interest" description="Disordered" evidence="1">
    <location>
        <begin position="1"/>
        <end position="86"/>
    </location>
</feature>
<keyword evidence="2" id="KW-1133">Transmembrane helix</keyword>
<proteinExistence type="predicted"/>
<feature type="transmembrane region" description="Helical" evidence="2">
    <location>
        <begin position="257"/>
        <end position="275"/>
    </location>
</feature>
<dbReference type="GO" id="GO:0075306">
    <property type="term" value="P:regulation of conidium formation"/>
    <property type="evidence" value="ECO:0007669"/>
    <property type="project" value="TreeGrafter"/>
</dbReference>
<feature type="transmembrane region" description="Helical" evidence="2">
    <location>
        <begin position="180"/>
        <end position="203"/>
    </location>
</feature>